<dbReference type="SMART" id="SM00112">
    <property type="entry name" value="CA"/>
    <property type="match status" value="6"/>
</dbReference>
<dbReference type="OrthoDB" id="6252479at2759"/>
<feature type="domain" description="Cadherin" evidence="11">
    <location>
        <begin position="192"/>
        <end position="312"/>
    </location>
</feature>
<dbReference type="InterPro" id="IPR002126">
    <property type="entry name" value="Cadherin-like_dom"/>
</dbReference>
<feature type="domain" description="Cadherin" evidence="11">
    <location>
        <begin position="598"/>
        <end position="722"/>
    </location>
</feature>
<dbReference type="InterPro" id="IPR050174">
    <property type="entry name" value="Protocadherin/Cadherin-CA"/>
</dbReference>
<evidence type="ECO:0000256" key="4">
    <source>
        <dbReference type="ARBA" id="ARBA00022837"/>
    </source>
</evidence>
<dbReference type="PROSITE" id="PS00232">
    <property type="entry name" value="CADHERIN_1"/>
    <property type="match status" value="3"/>
</dbReference>
<keyword evidence="4 8" id="KW-0106">Calcium</keyword>
<dbReference type="OMA" id="SICNSAW"/>
<evidence type="ECO:0000256" key="1">
    <source>
        <dbReference type="ARBA" id="ARBA00004167"/>
    </source>
</evidence>
<feature type="transmembrane region" description="Helical" evidence="10">
    <location>
        <begin position="1034"/>
        <end position="1060"/>
    </location>
</feature>
<evidence type="ECO:0000259" key="11">
    <source>
        <dbReference type="PROSITE" id="PS50268"/>
    </source>
</evidence>
<dbReference type="GO" id="GO:0005509">
    <property type="term" value="F:calcium ion binding"/>
    <property type="evidence" value="ECO:0007669"/>
    <property type="project" value="UniProtKB-UniRule"/>
</dbReference>
<evidence type="ECO:0000313" key="13">
    <source>
        <dbReference type="Proteomes" id="UP000017246"/>
    </source>
</evidence>
<keyword evidence="6 10" id="KW-0472">Membrane</keyword>
<keyword evidence="13" id="KW-1185">Reference proteome</keyword>
<accession>A0A0S4MKM2</accession>
<dbReference type="Gene3D" id="2.60.40.60">
    <property type="entry name" value="Cadherins"/>
    <property type="match status" value="7"/>
</dbReference>
<keyword evidence="7" id="KW-0325">Glycoprotein</keyword>
<dbReference type="InterPro" id="IPR015919">
    <property type="entry name" value="Cadherin-like_sf"/>
</dbReference>
<feature type="domain" description="Cadherin" evidence="11">
    <location>
        <begin position="882"/>
        <end position="984"/>
    </location>
</feature>
<dbReference type="CDD" id="cd11304">
    <property type="entry name" value="Cadherin_repeat"/>
    <property type="match status" value="7"/>
</dbReference>
<feature type="region of interest" description="Disordered" evidence="9">
    <location>
        <begin position="1350"/>
        <end position="1389"/>
    </location>
</feature>
<proteinExistence type="predicted"/>
<evidence type="ECO:0000256" key="2">
    <source>
        <dbReference type="ARBA" id="ARBA00022692"/>
    </source>
</evidence>
<dbReference type="GO" id="GO:0005886">
    <property type="term" value="C:plasma membrane"/>
    <property type="evidence" value="ECO:0007669"/>
    <property type="project" value="InterPro"/>
</dbReference>
<dbReference type="PANTHER" id="PTHR24028:SF146">
    <property type="entry name" value="CADHERIN 96CB, ISOFORM D-RELATED"/>
    <property type="match status" value="1"/>
</dbReference>
<keyword evidence="5 10" id="KW-1133">Transmembrane helix</keyword>
<dbReference type="STRING" id="6211.A0A0S4MKM2"/>
<dbReference type="eggNOG" id="ENOG502QVM0">
    <property type="taxonomic scope" value="Eukaryota"/>
</dbReference>
<keyword evidence="3" id="KW-0677">Repeat</keyword>
<evidence type="ECO:0000256" key="9">
    <source>
        <dbReference type="SAM" id="MobiDB-lite"/>
    </source>
</evidence>
<reference evidence="12" key="1">
    <citation type="journal article" date="2013" name="Nature">
        <title>The genomes of four tapeworm species reveal adaptations to parasitism.</title>
        <authorList>
            <person name="Tsai I.J."/>
            <person name="Zarowiecki M."/>
            <person name="Holroyd N."/>
            <person name="Garciarrubio A."/>
            <person name="Sanchez-Flores A."/>
            <person name="Brooks K.L."/>
            <person name="Tracey A."/>
            <person name="Bobes R.J."/>
            <person name="Fragoso G."/>
            <person name="Sciutto E."/>
            <person name="Aslett M."/>
            <person name="Beasley H."/>
            <person name="Bennett H.M."/>
            <person name="Cai J."/>
            <person name="Camicia F."/>
            <person name="Clark R."/>
            <person name="Cucher M."/>
            <person name="De Silva N."/>
            <person name="Day T.A."/>
            <person name="Deplazes P."/>
            <person name="Estrada K."/>
            <person name="Fernandez C."/>
            <person name="Holland P.W."/>
            <person name="Hou J."/>
            <person name="Hu S."/>
            <person name="Huckvale T."/>
            <person name="Hung S.S."/>
            <person name="Kamenetzky L."/>
            <person name="Keane J.A."/>
            <person name="Kiss F."/>
            <person name="Koziol U."/>
            <person name="Lambert O."/>
            <person name="Liu K."/>
            <person name="Luo X."/>
            <person name="Luo Y."/>
            <person name="Macchiaroli N."/>
            <person name="Nichol S."/>
            <person name="Paps J."/>
            <person name="Parkinson J."/>
            <person name="Pouchkina-Stantcheva N."/>
            <person name="Riddiford N."/>
            <person name="Rosenzvit M."/>
            <person name="Salinas G."/>
            <person name="Wasmuth J.D."/>
            <person name="Zamanian M."/>
            <person name="Zheng Y."/>
            <person name="Cai X."/>
            <person name="Soberon X."/>
            <person name="Olson P.D."/>
            <person name="Laclette J.P."/>
            <person name="Brehm K."/>
            <person name="Berriman M."/>
            <person name="Garciarrubio A."/>
            <person name="Bobes R.J."/>
            <person name="Fragoso G."/>
            <person name="Sanchez-Flores A."/>
            <person name="Estrada K."/>
            <person name="Cevallos M.A."/>
            <person name="Morett E."/>
            <person name="Gonzalez V."/>
            <person name="Portillo T."/>
            <person name="Ochoa-Leyva A."/>
            <person name="Jose M.V."/>
            <person name="Sciutto E."/>
            <person name="Landa A."/>
            <person name="Jimenez L."/>
            <person name="Valdes V."/>
            <person name="Carrero J.C."/>
            <person name="Larralde C."/>
            <person name="Morales-Montor J."/>
            <person name="Limon-Lason J."/>
            <person name="Soberon X."/>
            <person name="Laclette J.P."/>
        </authorList>
    </citation>
    <scope>NUCLEOTIDE SEQUENCE [LARGE SCALE GENOMIC DNA]</scope>
</reference>
<keyword evidence="2 10" id="KW-0812">Transmembrane</keyword>
<comment type="subcellular location">
    <subcellularLocation>
        <location evidence="1">Membrane</location>
        <topology evidence="1">Single-pass membrane protein</topology>
    </subcellularLocation>
</comment>
<reference evidence="12" key="2">
    <citation type="submission" date="2015-11" db="EMBL/GenBank/DDBJ databases">
        <authorList>
            <person name="Zhang Y."/>
            <person name="Guo Z."/>
        </authorList>
    </citation>
    <scope>NUCLEOTIDE SEQUENCE</scope>
</reference>
<evidence type="ECO:0000256" key="7">
    <source>
        <dbReference type="ARBA" id="ARBA00023180"/>
    </source>
</evidence>
<evidence type="ECO:0000313" key="12">
    <source>
        <dbReference type="EMBL" id="CUT98732.1"/>
    </source>
</evidence>
<feature type="domain" description="Cadherin" evidence="11">
    <location>
        <begin position="313"/>
        <end position="421"/>
    </location>
</feature>
<name>A0A0S4MKM2_ECHMU</name>
<dbReference type="PROSITE" id="PS50268">
    <property type="entry name" value="CADHERIN_2"/>
    <property type="match status" value="7"/>
</dbReference>
<feature type="compositionally biased region" description="Polar residues" evidence="9">
    <location>
        <begin position="1375"/>
        <end position="1389"/>
    </location>
</feature>
<dbReference type="PRINTS" id="PR00205">
    <property type="entry name" value="CADHERIN"/>
</dbReference>
<dbReference type="PANTHER" id="PTHR24028">
    <property type="entry name" value="CADHERIN-87A"/>
    <property type="match status" value="1"/>
</dbReference>
<dbReference type="InterPro" id="IPR020894">
    <property type="entry name" value="Cadherin_CS"/>
</dbReference>
<dbReference type="Proteomes" id="UP000017246">
    <property type="component" value="Unassembled WGS sequence"/>
</dbReference>
<dbReference type="Pfam" id="PF00028">
    <property type="entry name" value="Cadherin"/>
    <property type="match status" value="4"/>
</dbReference>
<evidence type="ECO:0000256" key="10">
    <source>
        <dbReference type="SAM" id="Phobius"/>
    </source>
</evidence>
<evidence type="ECO:0000256" key="6">
    <source>
        <dbReference type="ARBA" id="ARBA00023136"/>
    </source>
</evidence>
<organism evidence="12 13">
    <name type="scientific">Echinococcus multilocularis</name>
    <name type="common">Fox tapeworm</name>
    <dbReference type="NCBI Taxonomy" id="6211"/>
    <lineage>
        <taxon>Eukaryota</taxon>
        <taxon>Metazoa</taxon>
        <taxon>Spiralia</taxon>
        <taxon>Lophotrochozoa</taxon>
        <taxon>Platyhelminthes</taxon>
        <taxon>Cestoda</taxon>
        <taxon>Eucestoda</taxon>
        <taxon>Cyclophyllidea</taxon>
        <taxon>Taeniidae</taxon>
        <taxon>Echinococcus</taxon>
    </lineage>
</organism>
<feature type="domain" description="Cadherin" evidence="11">
    <location>
        <begin position="49"/>
        <end position="187"/>
    </location>
</feature>
<feature type="domain" description="Cadherin" evidence="11">
    <location>
        <begin position="470"/>
        <end position="597"/>
    </location>
</feature>
<sequence length="1389" mass="152357">MRSFLPLVQSVFGDTSSPLLILLLMILPWQPYAALGFNIPRIRKAETPDFTEISLFVTENAKSGTVVGVLKQYLSFLKSGDDLRYQIYNLGLVPDSEVQTVSPHSTNESDSIFTMDTISSTISVADSSKLDRERLCPFASATEKECSLNYGISVTRNNKSAPALPPEQSWIKAKIVINDVNDCAPQFNDDITKGCKTIDLPEDIAVGTKIHLPDAKDHDSLQNGQLIYHLNCQNGPTNHPFALYQTRKPALESDGSNGISSIRLQLRYPLDHEEQSAYNCTLTVCDSGTPILCSTMPLCITVHDVNDNAPVFLNENASLVLREDTSIGSRITKFNATDADSGAFGSIRYALVGDTSDSLSSQRHFRLNPNTGELFLISHLQGGTKYHFWVEARDRGEPESRMSRSTLSIYVIDVNDHSPKITILPAASKIKNAVDKDASESSVRSVLSRVTKVPCTFAGIHDSRVCEENNERSSHIQIFEDNLAPTNVAFVHVSDADVGENAQVDCQLHTYSEIPFGDDVKLVLEHQISSSKVVYKLVLETALDCEIHSHSKGRSICNSAWTIPVRIECRDSGSPVRKSFHNVFVEILDNNEFPPLFGKEVYRTEVKESAPVGSNILRVSVIDADSVLQGLPLSEKHNLKHFAPVHSEQTLRYELETQESFPFAIDSHSGRIYTVGELDAENKTEYTFKVKAINTGVDNVTLTSTCQVIIEVQNVNDNPPHFLPPQVLVGSLVPGAKKETVIRIPENLHKGTIFMQLRTHDPDGSENSTIRLESCVPRFSGPLLTAAQTPAPKQAQMKPVFEVDKRNGKFWTTGNLDREIEPAYVCTITAEDGEMSSRLTSTTTMTIEITDENDNAPIWLYPRAPDDSRIQIGVEFPTTRIITRVRAVDADSGNNARIVYSLEDASFVHFSRDRTCDLFALFSLDSTSGHLRMREGINPCIRPGDSVRLLLRATDGGIQSLSKDAEFFLEFKAGSEVLNIHPESTFLTQADEAFGNKPFNSESQIRESLVQTDAASSITTEEDTDLAGAKRVHVFVLMIAIPVAAILLCCCLVTTLLFVIRSRRRRRPRRSGFKESSVLNELDVLQAEIGANRYSLVDACSSRAKSSTPSTSQMICSADARTISSHQQLRQSCGNDFVSTITSIHLDDTGSVHGGDVPAEGKVVHPIYLKPLVGEPTTSAPAGDAVIRLASIPELEGTILVPLAKHNPSAPAVNFHQPVSEAGILMACMIPDADKSSADSGKGQSDDDVFSHEESLPCEKQTRLLFYRALVYARIILFPLYNPSRRTHTFPLPVLTVLFYLQSVKKTPSSNFTGVKCQKCLSSTGVIYIPVGSTDVGQVAIRRGSPTAASLYARSPPSTPTSTLISATKPPVCPSNESDQSTSKSAESS</sequence>
<feature type="domain" description="Cadherin" evidence="11">
    <location>
        <begin position="736"/>
        <end position="859"/>
    </location>
</feature>
<evidence type="ECO:0000256" key="3">
    <source>
        <dbReference type="ARBA" id="ARBA00022737"/>
    </source>
</evidence>
<dbReference type="GO" id="GO:0007156">
    <property type="term" value="P:homophilic cell adhesion via plasma membrane adhesion molecules"/>
    <property type="evidence" value="ECO:0007669"/>
    <property type="project" value="InterPro"/>
</dbReference>
<protein>
    <submittedName>
        <fullName evidence="12">Protocadherin alpha 6</fullName>
    </submittedName>
</protein>
<evidence type="ECO:0000256" key="8">
    <source>
        <dbReference type="PROSITE-ProRule" id="PRU00043"/>
    </source>
</evidence>
<evidence type="ECO:0000256" key="5">
    <source>
        <dbReference type="ARBA" id="ARBA00022989"/>
    </source>
</evidence>
<dbReference type="SUPFAM" id="SSF49313">
    <property type="entry name" value="Cadherin-like"/>
    <property type="match status" value="6"/>
</dbReference>
<dbReference type="EMBL" id="LN902844">
    <property type="protein sequence ID" value="CUT98732.1"/>
    <property type="molecule type" value="Genomic_DNA"/>
</dbReference>